<dbReference type="GeneID" id="111310821"/>
<name>A0A6P6AM53_DURZI</name>
<dbReference type="OrthoDB" id="1679543at2759"/>
<accession>A0A6P6AM53</accession>
<dbReference type="RefSeq" id="XP_022765949.1">
    <property type="nucleotide sequence ID" value="XM_022910214.1"/>
</dbReference>
<protein>
    <submittedName>
        <fullName evidence="3">Uncharacterized protein LOC111310821</fullName>
    </submittedName>
</protein>
<keyword evidence="2" id="KW-1185">Reference proteome</keyword>
<gene>
    <name evidence="3" type="primary">LOC111310821</name>
</gene>
<feature type="region of interest" description="Disordered" evidence="1">
    <location>
        <begin position="1"/>
        <end position="20"/>
    </location>
</feature>
<dbReference type="KEGG" id="dzi:111310821"/>
<reference evidence="3" key="1">
    <citation type="submission" date="2025-08" db="UniProtKB">
        <authorList>
            <consortium name="RefSeq"/>
        </authorList>
    </citation>
    <scope>IDENTIFICATION</scope>
    <source>
        <tissue evidence="3">Fruit stalk</tissue>
    </source>
</reference>
<dbReference type="PANTHER" id="PTHR33526:SF13">
    <property type="entry name" value="TYROSINE-PROTEIN PHOSPHATASE 3-LIKE"/>
    <property type="match status" value="1"/>
</dbReference>
<evidence type="ECO:0000256" key="1">
    <source>
        <dbReference type="SAM" id="MobiDB-lite"/>
    </source>
</evidence>
<proteinExistence type="predicted"/>
<dbReference type="AlphaFoldDB" id="A0A6P6AM53"/>
<dbReference type="Proteomes" id="UP000515121">
    <property type="component" value="Unplaced"/>
</dbReference>
<evidence type="ECO:0000313" key="2">
    <source>
        <dbReference type="Proteomes" id="UP000515121"/>
    </source>
</evidence>
<sequence>MAANAGGTRQRLNKGDNRSGPLRRRFPIIESLDFVYQLAEMRSKGHGQNKFVRFITVPFRALGKARDLYVRSLTSCASSVSFGQGSGDYTGQYSGLPRSFSASSAISNDNEDLRELIRAASVRSLGHENEIEMFLQEQLRQMRSKGLPKSCSVGMGRIDEDKPCEFEENEAAVVEKKKQDFLYPRSKSYAVTKRSVSFDSY</sequence>
<dbReference type="PANTHER" id="PTHR33526">
    <property type="entry name" value="OS07G0123800 PROTEIN"/>
    <property type="match status" value="1"/>
</dbReference>
<evidence type="ECO:0000313" key="3">
    <source>
        <dbReference type="RefSeq" id="XP_022765949.1"/>
    </source>
</evidence>
<organism evidence="2 3">
    <name type="scientific">Durio zibethinus</name>
    <name type="common">Durian</name>
    <dbReference type="NCBI Taxonomy" id="66656"/>
    <lineage>
        <taxon>Eukaryota</taxon>
        <taxon>Viridiplantae</taxon>
        <taxon>Streptophyta</taxon>
        <taxon>Embryophyta</taxon>
        <taxon>Tracheophyta</taxon>
        <taxon>Spermatophyta</taxon>
        <taxon>Magnoliopsida</taxon>
        <taxon>eudicotyledons</taxon>
        <taxon>Gunneridae</taxon>
        <taxon>Pentapetalae</taxon>
        <taxon>rosids</taxon>
        <taxon>malvids</taxon>
        <taxon>Malvales</taxon>
        <taxon>Malvaceae</taxon>
        <taxon>Helicteroideae</taxon>
        <taxon>Durio</taxon>
    </lineage>
</organism>